<gene>
    <name evidence="2" type="ORF">TBIB3V08_LOCUS6684</name>
</gene>
<dbReference type="SUPFAM" id="SSF53067">
    <property type="entry name" value="Actin-like ATPase domain"/>
    <property type="match status" value="2"/>
</dbReference>
<dbReference type="EMBL" id="OD566581">
    <property type="protein sequence ID" value="CAD7444304.1"/>
    <property type="molecule type" value="Genomic_DNA"/>
</dbReference>
<dbReference type="PANTHER" id="PTHR14187">
    <property type="entry name" value="ALPHA KINASE/ELONGATION FACTOR 2 KINASE"/>
    <property type="match status" value="1"/>
</dbReference>
<evidence type="ECO:0000256" key="1">
    <source>
        <dbReference type="SAM" id="MobiDB-lite"/>
    </source>
</evidence>
<dbReference type="AlphaFoldDB" id="A0A7R9F1U9"/>
<name>A0A7R9F1U9_9NEOP</name>
<proteinExistence type="predicted"/>
<dbReference type="Gene3D" id="3.30.420.40">
    <property type="match status" value="2"/>
</dbReference>
<accession>A0A7R9F1U9</accession>
<protein>
    <submittedName>
        <fullName evidence="2">Uncharacterized protein</fullName>
    </submittedName>
</protein>
<sequence length="1235" mass="137745">MSTASCQYYPPLLPDLPEAGVDDDPEDGRLFCVVTRTSGRVVRAVPCTVDTPRSSPEPEERLMVQLEGVTLDSSSDDVSSINSPVLAGYYRRDLSMDSGIQGSSCDLEDQHALEDDGVTRGYVTDLLVVVELIVLIVLIKSIKSDNCRCHDLTNESRSCSFFLGSLVEDDPWVEGSEVTSQPGLEPSAAGDVGKKTTPGNACETYNLVEEVYVVEKLQDDDYTPPPGGDVAVLLTEPVYAVPDRKGRDRDVLQRNLLDPGVRLRPFDPATHETYDEFAFLHGLERCLEGGDCGRDELEGREGGRYTSQGLFCNPWLDLMKAKDMYLSHDSLEEAQDLQSISDHYYSSTTSRETVVDASKQQLFLSPSPPVTSELFLSPSPPVTSELFLCPSPPVTSELFLSPSPPVTSELFLSPSPPVHTISPVQFHTAQVHPATPSPVKMDVSERTPEPIVADVVTQEMVQEDGEPLLRTPPPQHQFVVVAIDIGTTYSGYAFSFTRDPELHIHMMRKWEGGDPGLNNQKTPTTLLLTPEGHFHSFGCAARDYFNDLDSCEARHWYFLDKFKMTLHHRQVEIKGGPSGLIGFTDRRITREAFWVDWFHRQADNKGVLSGLIGFTDRRITREAFWVDWFHRQADNKGVLSVLIGFTRSDVNSGSDVNRMTGVSAANGEVLPVLTVFAHALRHLKNQVLRELSDQAGSRVDPRAVRWVVTVPAMWRQPAKQLVREAAYQAGLCDSSSPESLLIALEPEVASICCRKLRLNQLIPERPPEQDWRMIRTSSSTFGLPFDEPVGNEMVLEDIREDEPLVYSLVVCKSIALAKLEAKVRQMFMRETVSIHLDSFYTLVRVVETCFHCPLHIRLLTLAILVNGTRYMVVDCGGGTVDITVHELSEHLGTLRELHKATGGPCGSIGVDHEFETLLQKIFGEDFILQFRLRHPAAYVELILSFEARKRSASPHRNSSYNIFPPFAFIDYFRKSQNKEVGEAVREFGQDDVTWSSQGMLRLQPRLMLNLFRPTVDKILKHISDVLNSPRVEGIQYLFLVGGFAESQVLQHEVRKAFNEKAKVIIPQGVSLTILRGAVQFGLDPSVVQVRRSKQTYGVGVLKRFVHGVHPTEKMVTKDDVEWCCDVLDQFVTVNQPIRIGENVARRYTPALSSQTSIVINIYCADSAKVEFTTDPGVRQCGTLKLDLPHQLSDGASVRREIQTRMVFGGTEVKASALDISSGLCVNVELDFLAEH</sequence>
<organism evidence="2">
    <name type="scientific">Timema bartmani</name>
    <dbReference type="NCBI Taxonomy" id="61472"/>
    <lineage>
        <taxon>Eukaryota</taxon>
        <taxon>Metazoa</taxon>
        <taxon>Ecdysozoa</taxon>
        <taxon>Arthropoda</taxon>
        <taxon>Hexapoda</taxon>
        <taxon>Insecta</taxon>
        <taxon>Pterygota</taxon>
        <taxon>Neoptera</taxon>
        <taxon>Polyneoptera</taxon>
        <taxon>Phasmatodea</taxon>
        <taxon>Timematodea</taxon>
        <taxon>Timematoidea</taxon>
        <taxon>Timematidae</taxon>
        <taxon>Timema</taxon>
    </lineage>
</organism>
<evidence type="ECO:0000313" key="2">
    <source>
        <dbReference type="EMBL" id="CAD7444304.1"/>
    </source>
</evidence>
<dbReference type="Gene3D" id="3.90.640.10">
    <property type="entry name" value="Actin, Chain A, domain 4"/>
    <property type="match status" value="1"/>
</dbReference>
<dbReference type="InterPro" id="IPR043129">
    <property type="entry name" value="ATPase_NBD"/>
</dbReference>
<reference evidence="2" key="1">
    <citation type="submission" date="2020-11" db="EMBL/GenBank/DDBJ databases">
        <authorList>
            <person name="Tran Van P."/>
        </authorList>
    </citation>
    <scope>NUCLEOTIDE SEQUENCE</scope>
</reference>
<feature type="region of interest" description="Disordered" evidence="1">
    <location>
        <begin position="174"/>
        <end position="197"/>
    </location>
</feature>
<dbReference type="PANTHER" id="PTHR14187:SF46">
    <property type="entry name" value="HEAT SHOCK 70 KDA PROTEIN 12A"/>
    <property type="match status" value="1"/>
</dbReference>